<dbReference type="EMBL" id="JADBGI010000039">
    <property type="protein sequence ID" value="MBE3002274.1"/>
    <property type="molecule type" value="Genomic_DNA"/>
</dbReference>
<evidence type="ECO:0000256" key="1">
    <source>
        <dbReference type="SAM" id="Phobius"/>
    </source>
</evidence>
<name>A0ABR9PEM0_9ACTN</name>
<keyword evidence="3" id="KW-1185">Reference proteome</keyword>
<protein>
    <submittedName>
        <fullName evidence="2">Uncharacterized protein</fullName>
    </submittedName>
</protein>
<evidence type="ECO:0000313" key="2">
    <source>
        <dbReference type="EMBL" id="MBE3002274.1"/>
    </source>
</evidence>
<proteinExistence type="predicted"/>
<reference evidence="2 3" key="1">
    <citation type="submission" date="2020-09" db="EMBL/GenBank/DDBJ databases">
        <title>Diversity and distribution of actinomycetes associated with coral in the coast of Hainan.</title>
        <authorList>
            <person name="Li F."/>
        </authorList>
    </citation>
    <scope>NUCLEOTIDE SEQUENCE [LARGE SCALE GENOMIC DNA]</scope>
    <source>
        <strain evidence="2 3">HNM0947</strain>
    </source>
</reference>
<gene>
    <name evidence="2" type="ORF">IDM40_26765</name>
</gene>
<comment type="caution">
    <text evidence="2">The sequence shown here is derived from an EMBL/GenBank/DDBJ whole genome shotgun (WGS) entry which is preliminary data.</text>
</comment>
<sequence>MGGAVASLVVAFMTWTVPLIGVFMGLWFYVLIANIPGVAFAVTALTKIPNAPEVERFIRYTWACNFAYIALSVVFAVPLAVMVMMMLLFGG</sequence>
<feature type="transmembrane region" description="Helical" evidence="1">
    <location>
        <begin position="66"/>
        <end position="89"/>
    </location>
</feature>
<dbReference type="Proteomes" id="UP000806528">
    <property type="component" value="Unassembled WGS sequence"/>
</dbReference>
<evidence type="ECO:0000313" key="3">
    <source>
        <dbReference type="Proteomes" id="UP000806528"/>
    </source>
</evidence>
<keyword evidence="1" id="KW-1133">Transmembrane helix</keyword>
<keyword evidence="1" id="KW-0812">Transmembrane</keyword>
<keyword evidence="1" id="KW-0472">Membrane</keyword>
<organism evidence="2 3">
    <name type="scientific">Nocardiopsis coralli</name>
    <dbReference type="NCBI Taxonomy" id="2772213"/>
    <lineage>
        <taxon>Bacteria</taxon>
        <taxon>Bacillati</taxon>
        <taxon>Actinomycetota</taxon>
        <taxon>Actinomycetes</taxon>
        <taxon>Streptosporangiales</taxon>
        <taxon>Nocardiopsidaceae</taxon>
        <taxon>Nocardiopsis</taxon>
    </lineage>
</organism>
<accession>A0ABR9PEM0</accession>